<name>A0ABQ2ER09_9DEIO</name>
<comment type="caution">
    <text evidence="3">The sequence shown here is derived from an EMBL/GenBank/DDBJ whole genome shotgun (WGS) entry which is preliminary data.</text>
</comment>
<feature type="region of interest" description="Disordered" evidence="1">
    <location>
        <begin position="323"/>
        <end position="342"/>
    </location>
</feature>
<reference evidence="4" key="1">
    <citation type="journal article" date="2019" name="Int. J. Syst. Evol. Microbiol.">
        <title>The Global Catalogue of Microorganisms (GCM) 10K type strain sequencing project: providing services to taxonomists for standard genome sequencing and annotation.</title>
        <authorList>
            <consortium name="The Broad Institute Genomics Platform"/>
            <consortium name="The Broad Institute Genome Sequencing Center for Infectious Disease"/>
            <person name="Wu L."/>
            <person name="Ma J."/>
        </authorList>
    </citation>
    <scope>NUCLEOTIDE SEQUENCE [LARGE SCALE GENOMIC DNA]</scope>
    <source>
        <strain evidence="4">JCM 30331</strain>
    </source>
</reference>
<feature type="region of interest" description="Disordered" evidence="1">
    <location>
        <begin position="1"/>
        <end position="25"/>
    </location>
</feature>
<dbReference type="EMBL" id="BMPP01000003">
    <property type="protein sequence ID" value="GGK17760.1"/>
    <property type="molecule type" value="Genomic_DNA"/>
</dbReference>
<feature type="compositionally biased region" description="Polar residues" evidence="1">
    <location>
        <begin position="1"/>
        <end position="10"/>
    </location>
</feature>
<dbReference type="Gene3D" id="3.40.630.10">
    <property type="entry name" value="Zn peptidases"/>
    <property type="match status" value="1"/>
</dbReference>
<gene>
    <name evidence="3" type="ORF">GCM10008955_09060</name>
</gene>
<organism evidence="3 4">
    <name type="scientific">Deinococcus malanensis</name>
    <dbReference type="NCBI Taxonomy" id="1706855"/>
    <lineage>
        <taxon>Bacteria</taxon>
        <taxon>Thermotogati</taxon>
        <taxon>Deinococcota</taxon>
        <taxon>Deinococci</taxon>
        <taxon>Deinococcales</taxon>
        <taxon>Deinococcaceae</taxon>
        <taxon>Deinococcus</taxon>
    </lineage>
</organism>
<feature type="domain" description="Peptidase M14" evidence="2">
    <location>
        <begin position="375"/>
        <end position="444"/>
    </location>
</feature>
<dbReference type="Proteomes" id="UP000647587">
    <property type="component" value="Unassembled WGS sequence"/>
</dbReference>
<evidence type="ECO:0000256" key="1">
    <source>
        <dbReference type="SAM" id="MobiDB-lite"/>
    </source>
</evidence>
<evidence type="ECO:0000313" key="4">
    <source>
        <dbReference type="Proteomes" id="UP000647587"/>
    </source>
</evidence>
<dbReference type="InterPro" id="IPR000834">
    <property type="entry name" value="Peptidase_M14"/>
</dbReference>
<evidence type="ECO:0000259" key="2">
    <source>
        <dbReference type="Pfam" id="PF00246"/>
    </source>
</evidence>
<evidence type="ECO:0000313" key="3">
    <source>
        <dbReference type="EMBL" id="GGK17760.1"/>
    </source>
</evidence>
<proteinExistence type="predicted"/>
<sequence>MKSSDTNLQFSPLLDHEGQPTQRGQKHTWTQHFPWEGQRLLAQLQAVGPAEGPQSILAYVSESPDMRLWLRETMLRGGTVPRTVRVRSAYKTAYFWVTEEVQPLWRRAQADRITLTYPVLPGANPGRFLQEAYPLAAVFEREGLLAEFVAGTDSLPLYQATLWRGSQQLWQGSCFTPLAERQSPDGRTVLAPTGWLTVRAGSVTAHDQPVPTDGELFWDWYNATVLPAILELADQRDDGLVFKNLSVHLHLSEPDLALDVLNERISMTEALTEEIYFGTMDALKRHTSTPVSARHLTPGRIVPVARATPGQDGLARVSLTEWGDAPQESSPVDPGLPADGGIRGVLLDRPSPPARTWASAQTLAKQHSLEWHVPAHSMDGRPIPVVLRATPGTPDGVLVTAGQHANETTGPVAALEFITELASTTANFAVIPLENPDGASLHRALTQIAPEHMHHAARYTSLGDDLESRLRQGRPRWEARARAWAQKETGASLHLNLHGYPSHEWVRPFSGYAPHGFESWALPAGFITILWHWPGHEVPARRMAEAIAQRLALDPEVAGHAARALRASSAHNLKPHYELIHGMPFILTEQPAALCPITVITEAPDETIYGAPFRMFVKAHLTVCAAAVSHHLQVNK</sequence>
<accession>A0ABQ2ER09</accession>
<dbReference type="SUPFAM" id="SSF53187">
    <property type="entry name" value="Zn-dependent exopeptidases"/>
    <property type="match status" value="1"/>
</dbReference>
<keyword evidence="4" id="KW-1185">Reference proteome</keyword>
<protein>
    <submittedName>
        <fullName evidence="3">Peptidase M14</fullName>
    </submittedName>
</protein>
<dbReference type="Pfam" id="PF00246">
    <property type="entry name" value="Peptidase_M14"/>
    <property type="match status" value="1"/>
</dbReference>